<evidence type="ECO:0000313" key="3">
    <source>
        <dbReference type="Proteomes" id="UP000549394"/>
    </source>
</evidence>
<dbReference type="InterPro" id="IPR001810">
    <property type="entry name" value="F-box_dom"/>
</dbReference>
<protein>
    <recommendedName>
        <fullName evidence="1">F-box domain-containing protein</fullName>
    </recommendedName>
</protein>
<dbReference type="Pfam" id="PF12937">
    <property type="entry name" value="F-box-like"/>
    <property type="match status" value="1"/>
</dbReference>
<accession>A0A7I8W4C1</accession>
<dbReference type="PANTHER" id="PTHR16008">
    <property type="entry name" value="F-BOX ONLY PROTEIN 4"/>
    <property type="match status" value="1"/>
</dbReference>
<name>A0A7I8W4C1_9ANNE</name>
<dbReference type="OrthoDB" id="10024886at2759"/>
<dbReference type="SMART" id="SM00256">
    <property type="entry name" value="FBOX"/>
    <property type="match status" value="1"/>
</dbReference>
<evidence type="ECO:0000259" key="1">
    <source>
        <dbReference type="PROSITE" id="PS50181"/>
    </source>
</evidence>
<dbReference type="AlphaFoldDB" id="A0A7I8W4C1"/>
<dbReference type="GO" id="GO:0000209">
    <property type="term" value="P:protein polyubiquitination"/>
    <property type="evidence" value="ECO:0007669"/>
    <property type="project" value="TreeGrafter"/>
</dbReference>
<dbReference type="PROSITE" id="PS50181">
    <property type="entry name" value="FBOX"/>
    <property type="match status" value="1"/>
</dbReference>
<proteinExistence type="predicted"/>
<dbReference type="SUPFAM" id="SSF52047">
    <property type="entry name" value="RNI-like"/>
    <property type="match status" value="1"/>
</dbReference>
<dbReference type="PANTHER" id="PTHR16008:SF6">
    <property type="entry name" value="SI:DKEY-12E7.1"/>
    <property type="match status" value="1"/>
</dbReference>
<dbReference type="GO" id="GO:0019005">
    <property type="term" value="C:SCF ubiquitin ligase complex"/>
    <property type="evidence" value="ECO:0007669"/>
    <property type="project" value="TreeGrafter"/>
</dbReference>
<dbReference type="InterPro" id="IPR039588">
    <property type="entry name" value="FBXO4"/>
</dbReference>
<organism evidence="2 3">
    <name type="scientific">Dimorphilus gyrociliatus</name>
    <dbReference type="NCBI Taxonomy" id="2664684"/>
    <lineage>
        <taxon>Eukaryota</taxon>
        <taxon>Metazoa</taxon>
        <taxon>Spiralia</taxon>
        <taxon>Lophotrochozoa</taxon>
        <taxon>Annelida</taxon>
        <taxon>Polychaeta</taxon>
        <taxon>Polychaeta incertae sedis</taxon>
        <taxon>Dinophilidae</taxon>
        <taxon>Dimorphilus</taxon>
    </lineage>
</organism>
<keyword evidence="3" id="KW-1185">Reference proteome</keyword>
<sequence length="438" mass="50339">MLFLQATAMVSERKTGRRRRQSSPIEIEAMTTVRIRPTCEDTTEFVGRRKKASMARSISPSGYSNRRDSLTESLALMSRSCEDHSSLKQNIERLRETSMRDPSSFPLDSLAPELKVKILEHLPVRERGRMGLVNRQWRSLSRTCSLWSRVDLTEFPLCYHNQCKSPQLCYSFYKKKVKSFIRFLINIKPNVRSFTMAFDLQQEHEDGWKSAMEQLLGQMNCSDLMSACLNWTDTPVKPLGIEHNKTWGASDYRDMRYNQRLRQRKFISFFDYFTLLASNVRSLCLPFDWSDRSMLSLSRLSNLECLSALHYGHFKVPGQKNIDRLFSSLPNLKSVSLQVVSTYSCAFSIRSSQLELMDLSSCRGIYLIQLRTPNLTSLKLPQISRSAYVCYQEDDPLPCVADVLKEGAPKVHLLNGSSNFDDVLSTVCACSRHSNVYD</sequence>
<reference evidence="2 3" key="1">
    <citation type="submission" date="2020-08" db="EMBL/GenBank/DDBJ databases">
        <authorList>
            <person name="Hejnol A."/>
        </authorList>
    </citation>
    <scope>NUCLEOTIDE SEQUENCE [LARGE SCALE GENOMIC DNA]</scope>
</reference>
<gene>
    <name evidence="2" type="ORF">DGYR_LOCUS11078</name>
</gene>
<dbReference type="EMBL" id="CAJFCJ010000019">
    <property type="protein sequence ID" value="CAD5123394.1"/>
    <property type="molecule type" value="Genomic_DNA"/>
</dbReference>
<dbReference type="SUPFAM" id="SSF81383">
    <property type="entry name" value="F-box domain"/>
    <property type="match status" value="1"/>
</dbReference>
<dbReference type="Proteomes" id="UP000549394">
    <property type="component" value="Unassembled WGS sequence"/>
</dbReference>
<dbReference type="GO" id="GO:0031146">
    <property type="term" value="P:SCF-dependent proteasomal ubiquitin-dependent protein catabolic process"/>
    <property type="evidence" value="ECO:0007669"/>
    <property type="project" value="InterPro"/>
</dbReference>
<comment type="caution">
    <text evidence="2">The sequence shown here is derived from an EMBL/GenBank/DDBJ whole genome shotgun (WGS) entry which is preliminary data.</text>
</comment>
<dbReference type="InterPro" id="IPR036047">
    <property type="entry name" value="F-box-like_dom_sf"/>
</dbReference>
<evidence type="ECO:0000313" key="2">
    <source>
        <dbReference type="EMBL" id="CAD5123394.1"/>
    </source>
</evidence>
<feature type="domain" description="F-box" evidence="1">
    <location>
        <begin position="104"/>
        <end position="150"/>
    </location>
</feature>
<dbReference type="Gene3D" id="1.20.1280.50">
    <property type="match status" value="1"/>
</dbReference>